<feature type="transmembrane region" description="Helical" evidence="2">
    <location>
        <begin position="80"/>
        <end position="100"/>
    </location>
</feature>
<dbReference type="RefSeq" id="WP_200501846.1">
    <property type="nucleotide sequence ID" value="NZ_JAEDAJ010000003.1"/>
</dbReference>
<dbReference type="EMBL" id="JAEDAJ010000003">
    <property type="protein sequence ID" value="MBK0331191.1"/>
    <property type="molecule type" value="Genomic_DNA"/>
</dbReference>
<feature type="transmembrane region" description="Helical" evidence="2">
    <location>
        <begin position="136"/>
        <end position="157"/>
    </location>
</feature>
<keyword evidence="2" id="KW-0472">Membrane</keyword>
<reference evidence="3 4" key="1">
    <citation type="submission" date="2020-12" db="EMBL/GenBank/DDBJ databases">
        <title>Brachybacterium sp. MASK1Z-5, whole genome shotgun sequence.</title>
        <authorList>
            <person name="Tuo L."/>
        </authorList>
    </citation>
    <scope>NUCLEOTIDE SEQUENCE [LARGE SCALE GENOMIC DNA]</scope>
    <source>
        <strain evidence="3 4">MASK1Z-5</strain>
    </source>
</reference>
<sequence length="173" mass="18605">MSTTNDRNPDTVPSGAPGAPDDHQARRLLAEVEGRSRTLPATIPAAFITFGMLCVIGAFAVIGLHLAALVPESADVAPNLLVLVFSLVWVGVAMVPLWIFRDRWRRGLGRRWIALMAVWGVLWIAGMFLATTTLAFVIAPLFFVLFVVAVTGEAAALKARSRQGAGRGEVQAR</sequence>
<feature type="transmembrane region" description="Helical" evidence="2">
    <location>
        <begin position="112"/>
        <end position="130"/>
    </location>
</feature>
<feature type="transmembrane region" description="Helical" evidence="2">
    <location>
        <begin position="45"/>
        <end position="68"/>
    </location>
</feature>
<evidence type="ECO:0000256" key="2">
    <source>
        <dbReference type="SAM" id="Phobius"/>
    </source>
</evidence>
<comment type="caution">
    <text evidence="3">The sequence shown here is derived from an EMBL/GenBank/DDBJ whole genome shotgun (WGS) entry which is preliminary data.</text>
</comment>
<proteinExistence type="predicted"/>
<protein>
    <submittedName>
        <fullName evidence="3">Uncharacterized protein</fullName>
    </submittedName>
</protein>
<keyword evidence="2" id="KW-1133">Transmembrane helix</keyword>
<dbReference type="SUPFAM" id="SSF103473">
    <property type="entry name" value="MFS general substrate transporter"/>
    <property type="match status" value="1"/>
</dbReference>
<name>A0ABS1B969_9MICO</name>
<keyword evidence="2" id="KW-0812">Transmembrane</keyword>
<dbReference type="InterPro" id="IPR036259">
    <property type="entry name" value="MFS_trans_sf"/>
</dbReference>
<keyword evidence="4" id="KW-1185">Reference proteome</keyword>
<gene>
    <name evidence="3" type="ORF">I8D64_07220</name>
</gene>
<evidence type="ECO:0000256" key="1">
    <source>
        <dbReference type="SAM" id="MobiDB-lite"/>
    </source>
</evidence>
<organism evidence="3 4">
    <name type="scientific">Brachybacterium halotolerans</name>
    <dbReference type="NCBI Taxonomy" id="2795215"/>
    <lineage>
        <taxon>Bacteria</taxon>
        <taxon>Bacillati</taxon>
        <taxon>Actinomycetota</taxon>
        <taxon>Actinomycetes</taxon>
        <taxon>Micrococcales</taxon>
        <taxon>Dermabacteraceae</taxon>
        <taxon>Brachybacterium</taxon>
    </lineage>
</organism>
<evidence type="ECO:0000313" key="3">
    <source>
        <dbReference type="EMBL" id="MBK0331191.1"/>
    </source>
</evidence>
<evidence type="ECO:0000313" key="4">
    <source>
        <dbReference type="Proteomes" id="UP000612352"/>
    </source>
</evidence>
<dbReference type="Proteomes" id="UP000612352">
    <property type="component" value="Unassembled WGS sequence"/>
</dbReference>
<accession>A0ABS1B969</accession>
<feature type="region of interest" description="Disordered" evidence="1">
    <location>
        <begin position="1"/>
        <end position="22"/>
    </location>
</feature>